<organism evidence="1 2">
    <name type="scientific">Caballeronia jiangsuensis</name>
    <dbReference type="NCBI Taxonomy" id="1458357"/>
    <lineage>
        <taxon>Bacteria</taxon>
        <taxon>Pseudomonadati</taxon>
        <taxon>Pseudomonadota</taxon>
        <taxon>Betaproteobacteria</taxon>
        <taxon>Burkholderiales</taxon>
        <taxon>Burkholderiaceae</taxon>
        <taxon>Caballeronia</taxon>
    </lineage>
</organism>
<name>A0ABW9CLH7_9BURK</name>
<dbReference type="RefSeq" id="WP_408161303.1">
    <property type="nucleotide sequence ID" value="NZ_JAQQDB010000009.1"/>
</dbReference>
<reference evidence="1 2" key="1">
    <citation type="journal article" date="2024" name="Chem. Sci.">
        <title>Discovery of megapolipeptins by genome mining of a Burkholderiales bacteria collection.</title>
        <authorList>
            <person name="Paulo B.S."/>
            <person name="Recchia M.J.J."/>
            <person name="Lee S."/>
            <person name="Fergusson C.H."/>
            <person name="Romanowski S.B."/>
            <person name="Hernandez A."/>
            <person name="Krull N."/>
            <person name="Liu D.Y."/>
            <person name="Cavanagh H."/>
            <person name="Bos A."/>
            <person name="Gray C.A."/>
            <person name="Murphy B.T."/>
            <person name="Linington R.G."/>
            <person name="Eustaquio A.S."/>
        </authorList>
    </citation>
    <scope>NUCLEOTIDE SEQUENCE [LARGE SCALE GENOMIC DNA]</scope>
    <source>
        <strain evidence="1 2">RL17-374-BIF-D</strain>
    </source>
</reference>
<gene>
    <name evidence="1" type="ORF">PQR08_11510</name>
</gene>
<evidence type="ECO:0000313" key="1">
    <source>
        <dbReference type="EMBL" id="MFM0518048.1"/>
    </source>
</evidence>
<protein>
    <submittedName>
        <fullName evidence="1">Uncharacterized protein</fullName>
    </submittedName>
</protein>
<evidence type="ECO:0000313" key="2">
    <source>
        <dbReference type="Proteomes" id="UP001629462"/>
    </source>
</evidence>
<sequence length="248" mass="27782">MSDPLRPFDLSAVIKQAAMTGPDMRFPVVSNDYVPPPRGTARARLVGYFELGKHEEEFEGRKRDREKVDLIFELSGPNYEPRKLVDADLLVPHRTTVQETLSHAPDSLFRKLFAAMNAAHGGTATHMVQLLGKPFTVEVFHRKSKDGKKVYANLKGPNGYNVKGTTVQNPITGEAVTLDVAPAITELKAFVWGLANKAMWDSIHIAGEFEERKNEKGEVISPKRSRNVLQERIMRAKNFAEIENEVKS</sequence>
<dbReference type="EMBL" id="JAQQDB010000009">
    <property type="protein sequence ID" value="MFM0518048.1"/>
    <property type="molecule type" value="Genomic_DNA"/>
</dbReference>
<comment type="caution">
    <text evidence="1">The sequence shown here is derived from an EMBL/GenBank/DDBJ whole genome shotgun (WGS) entry which is preliminary data.</text>
</comment>
<proteinExistence type="predicted"/>
<accession>A0ABW9CLH7</accession>
<dbReference type="Proteomes" id="UP001629462">
    <property type="component" value="Unassembled WGS sequence"/>
</dbReference>
<keyword evidence="2" id="KW-1185">Reference proteome</keyword>